<dbReference type="Proteomes" id="UP000265520">
    <property type="component" value="Unassembled WGS sequence"/>
</dbReference>
<keyword evidence="2" id="KW-1185">Reference proteome</keyword>
<proteinExistence type="predicted"/>
<feature type="non-terminal residue" evidence="1">
    <location>
        <position position="1"/>
    </location>
</feature>
<accession>A0A392RJH8</accession>
<evidence type="ECO:0000313" key="2">
    <source>
        <dbReference type="Proteomes" id="UP000265520"/>
    </source>
</evidence>
<dbReference type="AlphaFoldDB" id="A0A392RJH8"/>
<evidence type="ECO:0000313" key="1">
    <source>
        <dbReference type="EMBL" id="MCI35765.1"/>
    </source>
</evidence>
<dbReference type="EMBL" id="LXQA010226831">
    <property type="protein sequence ID" value="MCI35765.1"/>
    <property type="molecule type" value="Genomic_DNA"/>
</dbReference>
<comment type="caution">
    <text evidence="1">The sequence shown here is derived from an EMBL/GenBank/DDBJ whole genome shotgun (WGS) entry which is preliminary data.</text>
</comment>
<sequence>GTTETERRARAACEGELNEGVVIETVVSQFKYTPFKDPDYLTLKRESQRDFGLLTSVRSIVCTK</sequence>
<organism evidence="1 2">
    <name type="scientific">Trifolium medium</name>
    <dbReference type="NCBI Taxonomy" id="97028"/>
    <lineage>
        <taxon>Eukaryota</taxon>
        <taxon>Viridiplantae</taxon>
        <taxon>Streptophyta</taxon>
        <taxon>Embryophyta</taxon>
        <taxon>Tracheophyta</taxon>
        <taxon>Spermatophyta</taxon>
        <taxon>Magnoliopsida</taxon>
        <taxon>eudicotyledons</taxon>
        <taxon>Gunneridae</taxon>
        <taxon>Pentapetalae</taxon>
        <taxon>rosids</taxon>
        <taxon>fabids</taxon>
        <taxon>Fabales</taxon>
        <taxon>Fabaceae</taxon>
        <taxon>Papilionoideae</taxon>
        <taxon>50 kb inversion clade</taxon>
        <taxon>NPAAA clade</taxon>
        <taxon>Hologalegina</taxon>
        <taxon>IRL clade</taxon>
        <taxon>Trifolieae</taxon>
        <taxon>Trifolium</taxon>
    </lineage>
</organism>
<reference evidence="1 2" key="1">
    <citation type="journal article" date="2018" name="Front. Plant Sci.">
        <title>Red Clover (Trifolium pratense) and Zigzag Clover (T. medium) - A Picture of Genomic Similarities and Differences.</title>
        <authorList>
            <person name="Dluhosova J."/>
            <person name="Istvanek J."/>
            <person name="Nedelnik J."/>
            <person name="Repkova J."/>
        </authorList>
    </citation>
    <scope>NUCLEOTIDE SEQUENCE [LARGE SCALE GENOMIC DNA]</scope>
    <source>
        <strain evidence="2">cv. 10/8</strain>
        <tissue evidence="1">Leaf</tissue>
    </source>
</reference>
<name>A0A392RJH8_9FABA</name>
<protein>
    <submittedName>
        <fullName evidence="1">Uncharacterized protein</fullName>
    </submittedName>
</protein>